<dbReference type="InterPro" id="IPR011519">
    <property type="entry name" value="UnbV_ASPIC"/>
</dbReference>
<dbReference type="InterPro" id="IPR028994">
    <property type="entry name" value="Integrin_alpha_N"/>
</dbReference>
<reference evidence="4" key="1">
    <citation type="journal article" date="2019" name="Int. J. Syst. Evol. Microbiol.">
        <title>The Global Catalogue of Microorganisms (GCM) 10K type strain sequencing project: providing services to taxonomists for standard genome sequencing and annotation.</title>
        <authorList>
            <consortium name="The Broad Institute Genomics Platform"/>
            <consortium name="The Broad Institute Genome Sequencing Center for Infectious Disease"/>
            <person name="Wu L."/>
            <person name="Ma J."/>
        </authorList>
    </citation>
    <scope>NUCLEOTIDE SEQUENCE [LARGE SCALE GENOMIC DNA]</scope>
    <source>
        <strain evidence="4">KCTC 19812</strain>
    </source>
</reference>
<name>A0ABW5B5U5_9BACT</name>
<comment type="caution">
    <text evidence="3">The sequence shown here is derived from an EMBL/GenBank/DDBJ whole genome shotgun (WGS) entry which is preliminary data.</text>
</comment>
<protein>
    <submittedName>
        <fullName evidence="3">VCBS repeat-containing protein</fullName>
    </submittedName>
</protein>
<evidence type="ECO:0000259" key="2">
    <source>
        <dbReference type="Pfam" id="PF07593"/>
    </source>
</evidence>
<dbReference type="SUPFAM" id="SSF69318">
    <property type="entry name" value="Integrin alpha N-terminal domain"/>
    <property type="match status" value="3"/>
</dbReference>
<gene>
    <name evidence="3" type="ORF">ACFSKV_01695</name>
</gene>
<keyword evidence="4" id="KW-1185">Reference proteome</keyword>
<evidence type="ECO:0000313" key="4">
    <source>
        <dbReference type="Proteomes" id="UP001597414"/>
    </source>
</evidence>
<dbReference type="EMBL" id="JBHUIV010000004">
    <property type="protein sequence ID" value="MFD2200260.1"/>
    <property type="molecule type" value="Genomic_DNA"/>
</dbReference>
<accession>A0ABW5B5U5</accession>
<dbReference type="RefSeq" id="WP_380799877.1">
    <property type="nucleotide sequence ID" value="NZ_JBHUIV010000004.1"/>
</dbReference>
<dbReference type="InterPro" id="IPR027039">
    <property type="entry name" value="Crtac1"/>
</dbReference>
<dbReference type="Pfam" id="PF07593">
    <property type="entry name" value="UnbV_ASPIC"/>
    <property type="match status" value="1"/>
</dbReference>
<evidence type="ECO:0000313" key="3">
    <source>
        <dbReference type="EMBL" id="MFD2200260.1"/>
    </source>
</evidence>
<organism evidence="3 4">
    <name type="scientific">Shivajiella indica</name>
    <dbReference type="NCBI Taxonomy" id="872115"/>
    <lineage>
        <taxon>Bacteria</taxon>
        <taxon>Pseudomonadati</taxon>
        <taxon>Bacteroidota</taxon>
        <taxon>Cytophagia</taxon>
        <taxon>Cytophagales</taxon>
        <taxon>Cyclobacteriaceae</taxon>
        <taxon>Shivajiella</taxon>
    </lineage>
</organism>
<dbReference type="Gene3D" id="2.130.10.130">
    <property type="entry name" value="Integrin alpha, N-terminal"/>
    <property type="match status" value="4"/>
</dbReference>
<dbReference type="InterPro" id="IPR013517">
    <property type="entry name" value="FG-GAP"/>
</dbReference>
<dbReference type="PROSITE" id="PS51257">
    <property type="entry name" value="PROKAR_LIPOPROTEIN"/>
    <property type="match status" value="1"/>
</dbReference>
<proteinExistence type="predicted"/>
<evidence type="ECO:0000256" key="1">
    <source>
        <dbReference type="ARBA" id="ARBA00022729"/>
    </source>
</evidence>
<keyword evidence="1" id="KW-0732">Signal</keyword>
<feature type="domain" description="ASPIC/UnbV" evidence="2">
    <location>
        <begin position="528"/>
        <end position="594"/>
    </location>
</feature>
<dbReference type="PANTHER" id="PTHR16026:SF0">
    <property type="entry name" value="CARTILAGE ACIDIC PROTEIN 1"/>
    <property type="match status" value="1"/>
</dbReference>
<dbReference type="Proteomes" id="UP001597414">
    <property type="component" value="Unassembled WGS sequence"/>
</dbReference>
<dbReference type="Pfam" id="PF13517">
    <property type="entry name" value="FG-GAP_3"/>
    <property type="match status" value="5"/>
</dbReference>
<sequence length="1107" mass="124390">MVQYKKGLLINFILLVILCSCKGKVETQKDTLFEKIDKDYSGVNFRNDLEFDERFNIFTYRNYYNGGGVALGDVNNDGLLDVYLSANMGENKLFLNLGDFKFKEVTKEAGVAGTRAWSTGVAMADINGDGFLDIYVCNSGDIKGDNKQNELFINNGDGTFTEKAAAYGLADEGYSTHAVFFDYDNDGDLDVYLLNNSYQAIGSFNKMQNERPRRDPVGGDKLFRNDREKFTDVSEEAGIYGSVIGFGLGITIGDVNRDGWMDIFISNDFFERDYLYINNQDGTFSERLPEYMKSTSAASMGADIADINNNGYLDIFVTEMLPEPSERLKQITTFESWDKFQFNVEHGYHYQYTRNMLHVNNGDGTYSELGRLTNVEATDWSWAALMFDMDNDGLKDIFVANGIYQDLTDLDYLNFIDNDETKRSIISQEGVDYRKLIDPMPINPVSNYAFKNKGDLVFENVIHEWGMGDPIHSNGSAYGDLDNDGAMDLVVNNVNNEVLIFKNKSAEILAGNHYLKIALEGKGKNTSAIGTQVRVISGDKEFYLEQMPNRGFQSSVDPRLNFGLGGINKIDEVQVRWPDGKITIVNDVDADQILELKWEDGVEASPQFQFFREPRGQIFQKLDRKIIDYVHKENQFVDFDRDRLTYHMLSTEGPKAIWGDVNQDGLEDVYLGGAKGYPGQFFVQQANGSFRLSQQEAFFADRVSEDTHGVFHDFNGDGSLDLLVTSGGNESGFGALDLSDRLYLNDGKGMFNKAVTSGLSNFKNSTSVVQLIDINEDGAMDIFVGSRLVPFLYGVNPSSQVLINDGKGNFSDGTAEYAPALKEIGMVTDAVVVDYDGDGKMDLVLVGEWMAPTFFRNAGKRLEKIEMPEMENYKGWYQAIEIGDFNGDGKPDFALANHGLNTRFKANKESPIRMFVNDFDQNGSVEHLFAQKQGNRHVPFTLKHQLEAQVPSIKKKFLKYSAYNDKYLEEIFDQKTLANSVMQEVNYFNSAVVINKGEGNFEVKELPRYAQRSWMYTALVTDINGDGKDDLIMGGNLTGAKPEVGQYDGSYGEVLLGKGDGGFDYWHNRENGLQLHGDIRDLHTLQINGQRMLVVVKNGDAVEFWNF</sequence>
<dbReference type="PANTHER" id="PTHR16026">
    <property type="entry name" value="CARTILAGE ACIDIC PROTEIN 1"/>
    <property type="match status" value="1"/>
</dbReference>